<dbReference type="PANTHER" id="PTHR21398:SF1">
    <property type="entry name" value="FI03705P"/>
    <property type="match status" value="1"/>
</dbReference>
<dbReference type="SMART" id="SM00718">
    <property type="entry name" value="DM4_12"/>
    <property type="match status" value="1"/>
</dbReference>
<organism evidence="2 3">
    <name type="scientific">Loxostege sticticalis</name>
    <name type="common">Beet webworm moth</name>
    <dbReference type="NCBI Taxonomy" id="481309"/>
    <lineage>
        <taxon>Eukaryota</taxon>
        <taxon>Metazoa</taxon>
        <taxon>Ecdysozoa</taxon>
        <taxon>Arthropoda</taxon>
        <taxon>Hexapoda</taxon>
        <taxon>Insecta</taxon>
        <taxon>Pterygota</taxon>
        <taxon>Neoptera</taxon>
        <taxon>Endopterygota</taxon>
        <taxon>Lepidoptera</taxon>
        <taxon>Glossata</taxon>
        <taxon>Ditrysia</taxon>
        <taxon>Pyraloidea</taxon>
        <taxon>Crambidae</taxon>
        <taxon>Pyraustinae</taxon>
        <taxon>Loxostege</taxon>
    </lineage>
</organism>
<reference evidence="2 3" key="1">
    <citation type="submission" date="2024-06" db="EMBL/GenBank/DDBJ databases">
        <title>A chromosome-level genome assembly of beet webworm, Loxostege sticticalis.</title>
        <authorList>
            <person name="Zhang Y."/>
        </authorList>
    </citation>
    <scope>NUCLEOTIDE SEQUENCE [LARGE SCALE GENOMIC DNA]</scope>
    <source>
        <strain evidence="2">AQ028</strain>
        <tissue evidence="2">Male pupae</tissue>
    </source>
</reference>
<feature type="chain" id="PRO_5044862516" evidence="1">
    <location>
        <begin position="26"/>
        <end position="280"/>
    </location>
</feature>
<dbReference type="Proteomes" id="UP001549921">
    <property type="component" value="Unassembled WGS sequence"/>
</dbReference>
<dbReference type="InterPro" id="IPR006631">
    <property type="entry name" value="DM4_12"/>
</dbReference>
<dbReference type="Pfam" id="PF07841">
    <property type="entry name" value="DM4_12"/>
    <property type="match status" value="1"/>
</dbReference>
<comment type="caution">
    <text evidence="2">The sequence shown here is derived from an EMBL/GenBank/DDBJ whole genome shotgun (WGS) entry which is preliminary data.</text>
</comment>
<evidence type="ECO:0000313" key="2">
    <source>
        <dbReference type="EMBL" id="KAL0821271.1"/>
    </source>
</evidence>
<name>A0ABD0SNQ4_LOXSC</name>
<proteinExistence type="predicted"/>
<protein>
    <submittedName>
        <fullName evidence="2">Uncharacterized protein</fullName>
    </submittedName>
</protein>
<sequence length="280" mass="32428">MKINHRISLPLTFLLQTFLSETIYAKGNSTLNCLDENRGSKLLSRRKRFLIFPDGSSLQLVFCVQTAAIIPIGDIFLYGNTAALAWNLPTDPKLFYMLKGHDKEALRRGDYRNHIYYVDEDGKLLARVPYKRSHIVNPAFAKRSIDEGTFKNKLKARIERQKMHDRQKTREYLKKDHMDSDTVDFHRSSRVELFEKMEKLFTALGQDGRQCVLRKLCEASRPPPDQGTFLQEFLRAVFTLPKGSPFSNEDHQEYDTAHSPSEDCELKYPGCENFQLPAQF</sequence>
<dbReference type="PANTHER" id="PTHR21398">
    <property type="entry name" value="AGAP007094-PA"/>
    <property type="match status" value="1"/>
</dbReference>
<dbReference type="AlphaFoldDB" id="A0ABD0SNQ4"/>
<dbReference type="EMBL" id="JBEDNZ010000018">
    <property type="protein sequence ID" value="KAL0821271.1"/>
    <property type="molecule type" value="Genomic_DNA"/>
</dbReference>
<evidence type="ECO:0000256" key="1">
    <source>
        <dbReference type="SAM" id="SignalP"/>
    </source>
</evidence>
<keyword evidence="1" id="KW-0732">Signal</keyword>
<accession>A0ABD0SNQ4</accession>
<evidence type="ECO:0000313" key="3">
    <source>
        <dbReference type="Proteomes" id="UP001549921"/>
    </source>
</evidence>
<gene>
    <name evidence="2" type="ORF">ABMA28_005871</name>
</gene>
<feature type="signal peptide" evidence="1">
    <location>
        <begin position="1"/>
        <end position="25"/>
    </location>
</feature>